<dbReference type="AlphaFoldDB" id="A0A0U5GDX4"/>
<dbReference type="Gene3D" id="2.30.38.10">
    <property type="entry name" value="Luciferase, Domain 3"/>
    <property type="match status" value="1"/>
</dbReference>
<name>A0A0U5GDX4_ASPCI</name>
<reference evidence="4" key="1">
    <citation type="journal article" date="2016" name="Genome Announc.">
        <title>Draft genome sequences of fungus Aspergillus calidoustus.</title>
        <authorList>
            <person name="Horn F."/>
            <person name="Linde J."/>
            <person name="Mattern D.J."/>
            <person name="Walther G."/>
            <person name="Guthke R."/>
            <person name="Scherlach K."/>
            <person name="Martin K."/>
            <person name="Brakhage A.A."/>
            <person name="Petzke L."/>
            <person name="Valiante V."/>
        </authorList>
    </citation>
    <scope>NUCLEOTIDE SEQUENCE [LARGE SCALE GENOMIC DNA]</scope>
    <source>
        <strain evidence="4">SF006504</strain>
    </source>
</reference>
<dbReference type="Pfam" id="PF00501">
    <property type="entry name" value="AMP-binding"/>
    <property type="match status" value="1"/>
</dbReference>
<gene>
    <name evidence="3" type="ORF">ASPCAL13165</name>
</gene>
<dbReference type="Gene3D" id="3.40.50.980">
    <property type="match status" value="1"/>
</dbReference>
<dbReference type="SUPFAM" id="SSF56801">
    <property type="entry name" value="Acetyl-CoA synthetase-like"/>
    <property type="match status" value="1"/>
</dbReference>
<dbReference type="OrthoDB" id="408177at2759"/>
<dbReference type="Proteomes" id="UP000054771">
    <property type="component" value="Unassembled WGS sequence"/>
</dbReference>
<evidence type="ECO:0000313" key="4">
    <source>
        <dbReference type="Proteomes" id="UP000054771"/>
    </source>
</evidence>
<dbReference type="OMA" id="WHEITPE"/>
<dbReference type="GO" id="GO:0005737">
    <property type="term" value="C:cytoplasm"/>
    <property type="evidence" value="ECO:0007669"/>
    <property type="project" value="TreeGrafter"/>
</dbReference>
<proteinExistence type="predicted"/>
<protein>
    <recommendedName>
        <fullName evidence="5">AMP-dependent synthetase/ligase domain-containing protein</fullName>
    </recommendedName>
</protein>
<dbReference type="Pfam" id="PF13193">
    <property type="entry name" value="AMP-binding_C"/>
    <property type="match status" value="1"/>
</dbReference>
<dbReference type="Gene3D" id="3.30.300.30">
    <property type="match status" value="1"/>
</dbReference>
<dbReference type="InterPro" id="IPR045851">
    <property type="entry name" value="AMP-bd_C_sf"/>
</dbReference>
<dbReference type="GO" id="GO:0044550">
    <property type="term" value="P:secondary metabolite biosynthetic process"/>
    <property type="evidence" value="ECO:0007669"/>
    <property type="project" value="TreeGrafter"/>
</dbReference>
<accession>A0A0U5GDX4</accession>
<feature type="domain" description="AMP-binding enzyme C-terminal" evidence="2">
    <location>
        <begin position="167"/>
        <end position="242"/>
    </location>
</feature>
<keyword evidence="4" id="KW-1185">Reference proteome</keyword>
<evidence type="ECO:0000313" key="3">
    <source>
        <dbReference type="EMBL" id="CEL10038.1"/>
    </source>
</evidence>
<dbReference type="GO" id="GO:0043041">
    <property type="term" value="P:amino acid activation for nonribosomal peptide biosynthetic process"/>
    <property type="evidence" value="ECO:0007669"/>
    <property type="project" value="TreeGrafter"/>
</dbReference>
<dbReference type="EMBL" id="CDMC01000016">
    <property type="protein sequence ID" value="CEL10038.1"/>
    <property type="molecule type" value="Genomic_DNA"/>
</dbReference>
<evidence type="ECO:0000259" key="1">
    <source>
        <dbReference type="Pfam" id="PF00501"/>
    </source>
</evidence>
<dbReference type="InterPro" id="IPR000873">
    <property type="entry name" value="AMP-dep_synth/lig_dom"/>
</dbReference>
<dbReference type="InterPro" id="IPR025110">
    <property type="entry name" value="AMP-bd_C"/>
</dbReference>
<dbReference type="STRING" id="454130.A0A0U5GDX4"/>
<evidence type="ECO:0000259" key="2">
    <source>
        <dbReference type="Pfam" id="PF13193"/>
    </source>
</evidence>
<dbReference type="PANTHER" id="PTHR45527">
    <property type="entry name" value="NONRIBOSOMAL PEPTIDE SYNTHETASE"/>
    <property type="match status" value="1"/>
</dbReference>
<evidence type="ECO:0008006" key="5">
    <source>
        <dbReference type="Google" id="ProtNLM"/>
    </source>
</evidence>
<feature type="domain" description="AMP-dependent synthetase/ligase" evidence="1">
    <location>
        <begin position="11"/>
        <end position="109"/>
    </location>
</feature>
<sequence>MVTHIDSTVYASIDTLFTSGESMNVATVREILRHGPPRRLFNVYGSTEATVHTTFYQVWAADPEAGSIPIGRPLSGYQVFIVGEKLQCVPDGQIGELVVGGVGVSGGYFRNPQRTSAGFISAKHLCAGKLYRTGDLVRRNAAGLLECLGRRGNEVKISGQRVELESVERCLLNTGLVSAAAALRVAEQQTGGVSTLVAYVVPRNGKVIDPASVHAAYKQSAPYPMPPRVKIAKALPLTDNGKVDRGQLAQHYMEDWKVPCRGRGSSAPTTRAARAIFNSFGARFSG</sequence>
<organism evidence="3 4">
    <name type="scientific">Aspergillus calidoustus</name>
    <dbReference type="NCBI Taxonomy" id="454130"/>
    <lineage>
        <taxon>Eukaryota</taxon>
        <taxon>Fungi</taxon>
        <taxon>Dikarya</taxon>
        <taxon>Ascomycota</taxon>
        <taxon>Pezizomycotina</taxon>
        <taxon>Eurotiomycetes</taxon>
        <taxon>Eurotiomycetidae</taxon>
        <taxon>Eurotiales</taxon>
        <taxon>Aspergillaceae</taxon>
        <taxon>Aspergillus</taxon>
        <taxon>Aspergillus subgen. Nidulantes</taxon>
    </lineage>
</organism>
<dbReference type="GO" id="GO:0031177">
    <property type="term" value="F:phosphopantetheine binding"/>
    <property type="evidence" value="ECO:0007669"/>
    <property type="project" value="TreeGrafter"/>
</dbReference>
<dbReference type="PANTHER" id="PTHR45527:SF1">
    <property type="entry name" value="FATTY ACID SYNTHASE"/>
    <property type="match status" value="1"/>
</dbReference>